<proteinExistence type="predicted"/>
<gene>
    <name evidence="1" type="ORF">E2562_010485</name>
</gene>
<protein>
    <submittedName>
        <fullName evidence="1">Uncharacterized protein</fullName>
    </submittedName>
</protein>
<dbReference type="AlphaFoldDB" id="A0A6G1F724"/>
<comment type="caution">
    <text evidence="1">The sequence shown here is derived from an EMBL/GenBank/DDBJ whole genome shotgun (WGS) entry which is preliminary data.</text>
</comment>
<sequence length="67" mass="7440">MADHMSNGQVAEIYVEDVAIEEEQEDNKIVDWGYDIVEADDEAKSDSEAEELGPIIVLSTDKQKGNL</sequence>
<accession>A0A6G1F724</accession>
<name>A0A6G1F724_9ORYZ</name>
<organism evidence="1 2">
    <name type="scientific">Oryza meyeriana var. granulata</name>
    <dbReference type="NCBI Taxonomy" id="110450"/>
    <lineage>
        <taxon>Eukaryota</taxon>
        <taxon>Viridiplantae</taxon>
        <taxon>Streptophyta</taxon>
        <taxon>Embryophyta</taxon>
        <taxon>Tracheophyta</taxon>
        <taxon>Spermatophyta</taxon>
        <taxon>Magnoliopsida</taxon>
        <taxon>Liliopsida</taxon>
        <taxon>Poales</taxon>
        <taxon>Poaceae</taxon>
        <taxon>BOP clade</taxon>
        <taxon>Oryzoideae</taxon>
        <taxon>Oryzeae</taxon>
        <taxon>Oryzinae</taxon>
        <taxon>Oryza</taxon>
        <taxon>Oryza meyeriana</taxon>
    </lineage>
</organism>
<dbReference type="EMBL" id="SPHZ02000001">
    <property type="protein sequence ID" value="KAF0932612.1"/>
    <property type="molecule type" value="Genomic_DNA"/>
</dbReference>
<evidence type="ECO:0000313" key="2">
    <source>
        <dbReference type="Proteomes" id="UP000479710"/>
    </source>
</evidence>
<dbReference type="Proteomes" id="UP000479710">
    <property type="component" value="Unassembled WGS sequence"/>
</dbReference>
<reference evidence="1 2" key="1">
    <citation type="submission" date="2019-11" db="EMBL/GenBank/DDBJ databases">
        <title>Whole genome sequence of Oryza granulata.</title>
        <authorList>
            <person name="Li W."/>
        </authorList>
    </citation>
    <scope>NUCLEOTIDE SEQUENCE [LARGE SCALE GENOMIC DNA]</scope>
    <source>
        <strain evidence="2">cv. Menghai</strain>
        <tissue evidence="1">Leaf</tissue>
    </source>
</reference>
<keyword evidence="2" id="KW-1185">Reference proteome</keyword>
<evidence type="ECO:0000313" key="1">
    <source>
        <dbReference type="EMBL" id="KAF0932612.1"/>
    </source>
</evidence>